<evidence type="ECO:0000313" key="2">
    <source>
        <dbReference type="Proteomes" id="UP001157006"/>
    </source>
</evidence>
<proteinExistence type="predicted"/>
<dbReference type="Proteomes" id="UP001157006">
    <property type="component" value="Chromosome 4"/>
</dbReference>
<sequence length="121" mass="13849">MPRTLNHTRRIDKSIKKCHIYLLLPSISRFIFSKASPSCWWRPRWFGPGTTKLYTTLSCKHRASILPINIYAIVTAVRGGSDKSISGPLLSVWLMTSVVNWIKAWTDLMIVNGFLLRQGLF</sequence>
<protein>
    <submittedName>
        <fullName evidence="1">Uncharacterized protein</fullName>
    </submittedName>
</protein>
<dbReference type="EMBL" id="OX451739">
    <property type="protein sequence ID" value="CAI8608251.1"/>
    <property type="molecule type" value="Genomic_DNA"/>
</dbReference>
<gene>
    <name evidence="1" type="ORF">VFH_IV075240</name>
</gene>
<name>A0AAV1AD06_VICFA</name>
<keyword evidence="2" id="KW-1185">Reference proteome</keyword>
<organism evidence="1 2">
    <name type="scientific">Vicia faba</name>
    <name type="common">Broad bean</name>
    <name type="synonym">Faba vulgaris</name>
    <dbReference type="NCBI Taxonomy" id="3906"/>
    <lineage>
        <taxon>Eukaryota</taxon>
        <taxon>Viridiplantae</taxon>
        <taxon>Streptophyta</taxon>
        <taxon>Embryophyta</taxon>
        <taxon>Tracheophyta</taxon>
        <taxon>Spermatophyta</taxon>
        <taxon>Magnoliopsida</taxon>
        <taxon>eudicotyledons</taxon>
        <taxon>Gunneridae</taxon>
        <taxon>Pentapetalae</taxon>
        <taxon>rosids</taxon>
        <taxon>fabids</taxon>
        <taxon>Fabales</taxon>
        <taxon>Fabaceae</taxon>
        <taxon>Papilionoideae</taxon>
        <taxon>50 kb inversion clade</taxon>
        <taxon>NPAAA clade</taxon>
        <taxon>Hologalegina</taxon>
        <taxon>IRL clade</taxon>
        <taxon>Fabeae</taxon>
        <taxon>Vicia</taxon>
    </lineage>
</organism>
<dbReference type="AlphaFoldDB" id="A0AAV1AD06"/>
<evidence type="ECO:0000313" key="1">
    <source>
        <dbReference type="EMBL" id="CAI8608251.1"/>
    </source>
</evidence>
<accession>A0AAV1AD06</accession>
<reference evidence="1 2" key="1">
    <citation type="submission" date="2023-01" db="EMBL/GenBank/DDBJ databases">
        <authorList>
            <person name="Kreplak J."/>
        </authorList>
    </citation>
    <scope>NUCLEOTIDE SEQUENCE [LARGE SCALE GENOMIC DNA]</scope>
</reference>